<evidence type="ECO:0000256" key="1">
    <source>
        <dbReference type="SAM" id="MobiDB-lite"/>
    </source>
</evidence>
<dbReference type="InterPro" id="IPR046531">
    <property type="entry name" value="DUF6596"/>
</dbReference>
<protein>
    <submittedName>
        <fullName evidence="3">DUF6596 domain-containing protein</fullName>
    </submittedName>
</protein>
<feature type="compositionally biased region" description="Low complexity" evidence="1">
    <location>
        <begin position="1"/>
        <end position="10"/>
    </location>
</feature>
<organism evidence="3 4">
    <name type="scientific">Microbacterium arthrosphaerae</name>
    <dbReference type="NCBI Taxonomy" id="792652"/>
    <lineage>
        <taxon>Bacteria</taxon>
        <taxon>Bacillati</taxon>
        <taxon>Actinomycetota</taxon>
        <taxon>Actinomycetes</taxon>
        <taxon>Micrococcales</taxon>
        <taxon>Microbacteriaceae</taxon>
        <taxon>Microbacterium</taxon>
    </lineage>
</organism>
<evidence type="ECO:0000313" key="4">
    <source>
        <dbReference type="Proteomes" id="UP001283109"/>
    </source>
</evidence>
<feature type="region of interest" description="Disordered" evidence="1">
    <location>
        <begin position="1"/>
        <end position="21"/>
    </location>
</feature>
<dbReference type="InterPro" id="IPR013324">
    <property type="entry name" value="RNA_pol_sigma_r3/r4-like"/>
</dbReference>
<comment type="caution">
    <text evidence="3">The sequence shown here is derived from an EMBL/GenBank/DDBJ whole genome shotgun (WGS) entry which is preliminary data.</text>
</comment>
<dbReference type="PANTHER" id="PTHR47756:SF2">
    <property type="entry name" value="BLL6612 PROTEIN"/>
    <property type="match status" value="1"/>
</dbReference>
<feature type="domain" description="DUF6596" evidence="2">
    <location>
        <begin position="200"/>
        <end position="300"/>
    </location>
</feature>
<name>A0ABU4H1I0_9MICO</name>
<dbReference type="SUPFAM" id="SSF88659">
    <property type="entry name" value="Sigma3 and sigma4 domains of RNA polymerase sigma factors"/>
    <property type="match status" value="1"/>
</dbReference>
<proteinExistence type="predicted"/>
<dbReference type="InterPro" id="IPR013325">
    <property type="entry name" value="RNA_pol_sigma_r2"/>
</dbReference>
<dbReference type="Proteomes" id="UP001283109">
    <property type="component" value="Unassembled WGS sequence"/>
</dbReference>
<dbReference type="SUPFAM" id="SSF88946">
    <property type="entry name" value="Sigma2 domain of RNA polymerase sigma factors"/>
    <property type="match status" value="1"/>
</dbReference>
<keyword evidence="4" id="KW-1185">Reference proteome</keyword>
<dbReference type="EMBL" id="JAWQEV010000003">
    <property type="protein sequence ID" value="MDW4573188.1"/>
    <property type="molecule type" value="Genomic_DNA"/>
</dbReference>
<dbReference type="PANTHER" id="PTHR47756">
    <property type="entry name" value="BLL6612 PROTEIN-RELATED"/>
    <property type="match status" value="1"/>
</dbReference>
<sequence>MTESDAAARPGADDPRPAAAGAAASDRLLAAVVREESARITAALTVAFGSFDVAEEAVAEAVEEALGAWRRRGIPPKPGAWLMQAARHNALDRVRRERVLRDKVALLGAGEERGGDPASSRPPADERLPLLFGCCHPALAPDAQLALTLRAVCGLTTGQIARATFSTDAATGQRISRAKRKIADSGIPLRIPEGPDAAARLDLVLTIVSVMYSEAHFVAGADAAADRDLADDALWLARVVAEALPRAAEAWGLLSLLRFHRARESARAVDGELVLLADQDRSLWDAALLADARVALERAARLRAPGRWQLHAAIAACHADAAGAASTDWLQVLTLYDMLLAYDRSPVVRLNRAVALARVDGAAAALAEVDALEEPLVRSHLWHAVRASVLRELGRDDEALAADLRALELTANESERRLLAARATR</sequence>
<evidence type="ECO:0000259" key="2">
    <source>
        <dbReference type="Pfam" id="PF20239"/>
    </source>
</evidence>
<evidence type="ECO:0000313" key="3">
    <source>
        <dbReference type="EMBL" id="MDW4573188.1"/>
    </source>
</evidence>
<dbReference type="Pfam" id="PF20239">
    <property type="entry name" value="DUF6596"/>
    <property type="match status" value="1"/>
</dbReference>
<dbReference type="Gene3D" id="1.10.1740.10">
    <property type="match status" value="1"/>
</dbReference>
<dbReference type="RefSeq" id="WP_318353707.1">
    <property type="nucleotide sequence ID" value="NZ_JAWQEV010000003.1"/>
</dbReference>
<gene>
    <name evidence="3" type="ORF">R8Z58_10445</name>
</gene>
<reference evidence="3 4" key="1">
    <citation type="submission" date="2023-11" db="EMBL/GenBank/DDBJ databases">
        <title>Draft genome sequence of Microbacterium arthrosphaerae JCM 30492.</title>
        <authorList>
            <person name="Zhang G."/>
            <person name="Ding Y."/>
        </authorList>
    </citation>
    <scope>NUCLEOTIDE SEQUENCE [LARGE SCALE GENOMIC DNA]</scope>
    <source>
        <strain evidence="3 4">JCM 30492</strain>
    </source>
</reference>
<accession>A0ABU4H1I0</accession>